<dbReference type="Proteomes" id="UP000008311">
    <property type="component" value="Unassembled WGS sequence"/>
</dbReference>
<organism evidence="1 2">
    <name type="scientific">Ricinus communis</name>
    <name type="common">Castor bean</name>
    <dbReference type="NCBI Taxonomy" id="3988"/>
    <lineage>
        <taxon>Eukaryota</taxon>
        <taxon>Viridiplantae</taxon>
        <taxon>Streptophyta</taxon>
        <taxon>Embryophyta</taxon>
        <taxon>Tracheophyta</taxon>
        <taxon>Spermatophyta</taxon>
        <taxon>Magnoliopsida</taxon>
        <taxon>eudicotyledons</taxon>
        <taxon>Gunneridae</taxon>
        <taxon>Pentapetalae</taxon>
        <taxon>rosids</taxon>
        <taxon>fabids</taxon>
        <taxon>Malpighiales</taxon>
        <taxon>Euphorbiaceae</taxon>
        <taxon>Acalyphoideae</taxon>
        <taxon>Acalypheae</taxon>
        <taxon>Ricinus</taxon>
    </lineage>
</organism>
<evidence type="ECO:0000313" key="2">
    <source>
        <dbReference type="Proteomes" id="UP000008311"/>
    </source>
</evidence>
<dbReference type="EMBL" id="EQ974268">
    <property type="protein sequence ID" value="EEF31068.1"/>
    <property type="molecule type" value="Genomic_DNA"/>
</dbReference>
<evidence type="ECO:0000313" key="1">
    <source>
        <dbReference type="EMBL" id="EEF31068.1"/>
    </source>
</evidence>
<keyword evidence="2" id="KW-1185">Reference proteome</keyword>
<proteinExistence type="predicted"/>
<accession>B9SZ99</accession>
<protein>
    <submittedName>
        <fullName evidence="1">Uncharacterized protein</fullName>
    </submittedName>
</protein>
<name>B9SZ99_RICCO</name>
<reference evidence="2" key="1">
    <citation type="journal article" date="2010" name="Nat. Biotechnol.">
        <title>Draft genome sequence of the oilseed species Ricinus communis.</title>
        <authorList>
            <person name="Chan A.P."/>
            <person name="Crabtree J."/>
            <person name="Zhao Q."/>
            <person name="Lorenzi H."/>
            <person name="Orvis J."/>
            <person name="Puiu D."/>
            <person name="Melake-Berhan A."/>
            <person name="Jones K.M."/>
            <person name="Redman J."/>
            <person name="Chen G."/>
            <person name="Cahoon E.B."/>
            <person name="Gedil M."/>
            <person name="Stanke M."/>
            <person name="Haas B.J."/>
            <person name="Wortman J.R."/>
            <person name="Fraser-Liggett C.M."/>
            <person name="Ravel J."/>
            <person name="Rabinowicz P.D."/>
        </authorList>
    </citation>
    <scope>NUCLEOTIDE SEQUENCE [LARGE SCALE GENOMIC DNA]</scope>
    <source>
        <strain evidence="2">cv. Hale</strain>
    </source>
</reference>
<dbReference type="AlphaFoldDB" id="B9SZ99"/>
<sequence>MQIILKNCQNTSAFEDVEYFKLLLASSNFKEKKGLAEEGNVKILAKGKVLGQQHEQPKERSEFI</sequence>
<gene>
    <name evidence="1" type="ORF">RCOM_1232140</name>
</gene>
<dbReference type="InParanoid" id="B9SZ99"/>